<evidence type="ECO:0000313" key="1">
    <source>
        <dbReference type="EMBL" id="MZR13382.1"/>
    </source>
</evidence>
<proteinExistence type="predicted"/>
<dbReference type="AlphaFoldDB" id="A0A845M2E1"/>
<dbReference type="Proteomes" id="UP000467322">
    <property type="component" value="Unassembled WGS sequence"/>
</dbReference>
<evidence type="ECO:0000313" key="2">
    <source>
        <dbReference type="Proteomes" id="UP000467322"/>
    </source>
</evidence>
<protein>
    <submittedName>
        <fullName evidence="1">Uncharacterized protein</fullName>
    </submittedName>
</protein>
<accession>A0A845M2E1</accession>
<name>A0A845M2E1_9RHOB</name>
<keyword evidence="2" id="KW-1185">Reference proteome</keyword>
<sequence length="114" mass="12629">MTRYYRIIVDDASARPDPMAHSEWARAALALAEAEARLAQCTTVEHITILQFTEGSDNGVEVGSPEVAMKMDPAHEHMAALVELLSESEDPVMGRMLKSCKRRTRMARRGCIVA</sequence>
<gene>
    <name evidence="1" type="ORF">GQE99_10170</name>
</gene>
<dbReference type="RefSeq" id="WP_161351473.1">
    <property type="nucleotide sequence ID" value="NZ_WTUX01000011.1"/>
</dbReference>
<comment type="caution">
    <text evidence="1">The sequence shown here is derived from an EMBL/GenBank/DDBJ whole genome shotgun (WGS) entry which is preliminary data.</text>
</comment>
<reference evidence="1 2" key="1">
    <citation type="submission" date="2019-12" db="EMBL/GenBank/DDBJ databases">
        <title>Maritimibacter sp. nov. sp. isolated from sea sand.</title>
        <authorList>
            <person name="Kim J."/>
            <person name="Jeong S.E."/>
            <person name="Jung H.S."/>
            <person name="Jeon C.O."/>
        </authorList>
    </citation>
    <scope>NUCLEOTIDE SEQUENCE [LARGE SCALE GENOMIC DNA]</scope>
    <source>
        <strain evidence="1 2">DP07</strain>
    </source>
</reference>
<dbReference type="EMBL" id="WTUX01000011">
    <property type="protein sequence ID" value="MZR13382.1"/>
    <property type="molecule type" value="Genomic_DNA"/>
</dbReference>
<organism evidence="1 2">
    <name type="scientific">Maritimibacter harenae</name>
    <dbReference type="NCBI Taxonomy" id="2606218"/>
    <lineage>
        <taxon>Bacteria</taxon>
        <taxon>Pseudomonadati</taxon>
        <taxon>Pseudomonadota</taxon>
        <taxon>Alphaproteobacteria</taxon>
        <taxon>Rhodobacterales</taxon>
        <taxon>Roseobacteraceae</taxon>
        <taxon>Maritimibacter</taxon>
    </lineage>
</organism>